<name>H2Z3W0_CIOSA</name>
<keyword evidence="4" id="KW-0053">Apoptosis</keyword>
<proteinExistence type="inferred from homology"/>
<dbReference type="CDD" id="cd06845">
    <property type="entry name" value="Bcl-2_like"/>
    <property type="match status" value="1"/>
</dbReference>
<dbReference type="InterPro" id="IPR046371">
    <property type="entry name" value="Bcl-2_BH1-3"/>
</dbReference>
<dbReference type="PANTHER" id="PTHR11256:SF48">
    <property type="entry name" value="BCL-2-RELATED OVARIAN KILLER PROTEIN"/>
    <property type="match status" value="1"/>
</dbReference>
<dbReference type="GO" id="GO:0097192">
    <property type="term" value="P:extrinsic apoptotic signaling pathway in absence of ligand"/>
    <property type="evidence" value="ECO:0007669"/>
    <property type="project" value="TreeGrafter"/>
</dbReference>
<keyword evidence="6 7" id="KW-0472">Membrane</keyword>
<dbReference type="SUPFAM" id="SSF56854">
    <property type="entry name" value="Bcl-2 inhibitors of programmed cell death"/>
    <property type="match status" value="1"/>
</dbReference>
<dbReference type="PANTHER" id="PTHR11256">
    <property type="entry name" value="BCL-2 RELATED"/>
    <property type="match status" value="1"/>
</dbReference>
<dbReference type="GeneTree" id="ENSGT01130000278292"/>
<dbReference type="PRINTS" id="PR01862">
    <property type="entry name" value="BCL2FAMILY"/>
</dbReference>
<evidence type="ECO:0000259" key="8">
    <source>
        <dbReference type="SMART" id="SM00337"/>
    </source>
</evidence>
<keyword evidence="10" id="KW-1185">Reference proteome</keyword>
<dbReference type="InterPro" id="IPR036834">
    <property type="entry name" value="Bcl-2-like_sf"/>
</dbReference>
<dbReference type="Ensembl" id="ENSCSAVT00000012415.1">
    <property type="protein sequence ID" value="ENSCSAVP00000012272.1"/>
    <property type="gene ID" value="ENSCSAVG00000007228.1"/>
</dbReference>
<dbReference type="HOGENOM" id="CLU_076701_0_0_1"/>
<evidence type="ECO:0000256" key="7">
    <source>
        <dbReference type="SAM" id="Phobius"/>
    </source>
</evidence>
<dbReference type="GO" id="GO:0005741">
    <property type="term" value="C:mitochondrial outer membrane"/>
    <property type="evidence" value="ECO:0007669"/>
    <property type="project" value="TreeGrafter"/>
</dbReference>
<dbReference type="Pfam" id="PF00452">
    <property type="entry name" value="Bcl-2"/>
    <property type="match status" value="1"/>
</dbReference>
<accession>H2Z3W0</accession>
<dbReference type="eggNOG" id="KOG4728">
    <property type="taxonomic scope" value="Eukaryota"/>
</dbReference>
<keyword evidence="3 7" id="KW-0812">Transmembrane</keyword>
<protein>
    <recommendedName>
        <fullName evidence="8">Bcl-2 Bcl-2 homology region 1-3 domain-containing protein</fullName>
    </recommendedName>
</protein>
<dbReference type="OMA" id="MVSNVCR"/>
<evidence type="ECO:0000313" key="10">
    <source>
        <dbReference type="Proteomes" id="UP000007875"/>
    </source>
</evidence>
<evidence type="ECO:0000256" key="5">
    <source>
        <dbReference type="ARBA" id="ARBA00022989"/>
    </source>
</evidence>
<dbReference type="SMART" id="SM00337">
    <property type="entry name" value="BCL"/>
    <property type="match status" value="1"/>
</dbReference>
<reference evidence="9" key="3">
    <citation type="submission" date="2025-09" db="UniProtKB">
        <authorList>
            <consortium name="Ensembl"/>
        </authorList>
    </citation>
    <scope>IDENTIFICATION</scope>
</reference>
<keyword evidence="5 7" id="KW-1133">Transmembrane helix</keyword>
<evidence type="ECO:0000256" key="1">
    <source>
        <dbReference type="ARBA" id="ARBA00004167"/>
    </source>
</evidence>
<evidence type="ECO:0000256" key="6">
    <source>
        <dbReference type="ARBA" id="ARBA00023136"/>
    </source>
</evidence>
<feature type="transmembrane region" description="Helical" evidence="7">
    <location>
        <begin position="247"/>
        <end position="267"/>
    </location>
</feature>
<dbReference type="GO" id="GO:0042981">
    <property type="term" value="P:regulation of apoptotic process"/>
    <property type="evidence" value="ECO:0007669"/>
    <property type="project" value="InterPro"/>
</dbReference>
<evidence type="ECO:0000256" key="2">
    <source>
        <dbReference type="ARBA" id="ARBA00009458"/>
    </source>
</evidence>
<evidence type="ECO:0000313" key="9">
    <source>
        <dbReference type="Ensembl" id="ENSCSAVP00000012272.1"/>
    </source>
</evidence>
<organism evidence="9 10">
    <name type="scientific">Ciona savignyi</name>
    <name type="common">Pacific transparent sea squirt</name>
    <dbReference type="NCBI Taxonomy" id="51511"/>
    <lineage>
        <taxon>Eukaryota</taxon>
        <taxon>Metazoa</taxon>
        <taxon>Chordata</taxon>
        <taxon>Tunicata</taxon>
        <taxon>Ascidiacea</taxon>
        <taxon>Phlebobranchia</taxon>
        <taxon>Cionidae</taxon>
        <taxon>Ciona</taxon>
    </lineage>
</organism>
<dbReference type="InParanoid" id="H2Z3W0"/>
<dbReference type="InterPro" id="IPR026298">
    <property type="entry name" value="Bcl-2_fam"/>
</dbReference>
<reference evidence="9" key="2">
    <citation type="submission" date="2025-08" db="UniProtKB">
        <authorList>
            <consortium name="Ensembl"/>
        </authorList>
    </citation>
    <scope>IDENTIFICATION</scope>
</reference>
<comment type="subcellular location">
    <subcellularLocation>
        <location evidence="1">Membrane</location>
        <topology evidence="1">Single-pass membrane protein</topology>
    </subcellularLocation>
</comment>
<dbReference type="GO" id="GO:0051400">
    <property type="term" value="F:BH domain binding"/>
    <property type="evidence" value="ECO:0007669"/>
    <property type="project" value="TreeGrafter"/>
</dbReference>
<dbReference type="GO" id="GO:0001836">
    <property type="term" value="P:release of cytochrome c from mitochondria"/>
    <property type="evidence" value="ECO:0007669"/>
    <property type="project" value="TreeGrafter"/>
</dbReference>
<dbReference type="AlphaFoldDB" id="H2Z3W0"/>
<dbReference type="Gene3D" id="1.10.437.10">
    <property type="entry name" value="Blc2-like"/>
    <property type="match status" value="1"/>
</dbReference>
<dbReference type="InterPro" id="IPR002475">
    <property type="entry name" value="Bcl2-like"/>
</dbReference>
<comment type="similarity">
    <text evidence="2">Belongs to the Bcl-2 family.</text>
</comment>
<reference evidence="10" key="1">
    <citation type="submission" date="2003-08" db="EMBL/GenBank/DDBJ databases">
        <authorList>
            <person name="Birren B."/>
            <person name="Nusbaum C."/>
            <person name="Abebe A."/>
            <person name="Abouelleil A."/>
            <person name="Adekoya E."/>
            <person name="Ait-zahra M."/>
            <person name="Allen N."/>
            <person name="Allen T."/>
            <person name="An P."/>
            <person name="Anderson M."/>
            <person name="Anderson S."/>
            <person name="Arachchi H."/>
            <person name="Armbruster J."/>
            <person name="Bachantsang P."/>
            <person name="Baldwin J."/>
            <person name="Barry A."/>
            <person name="Bayul T."/>
            <person name="Blitshsteyn B."/>
            <person name="Bloom T."/>
            <person name="Blye J."/>
            <person name="Boguslavskiy L."/>
            <person name="Borowsky M."/>
            <person name="Boukhgalter B."/>
            <person name="Brunache A."/>
            <person name="Butler J."/>
            <person name="Calixte N."/>
            <person name="Calvo S."/>
            <person name="Camarata J."/>
            <person name="Campo K."/>
            <person name="Chang J."/>
            <person name="Cheshatsang Y."/>
            <person name="Citroen M."/>
            <person name="Collymore A."/>
            <person name="Considine T."/>
            <person name="Cook A."/>
            <person name="Cooke P."/>
            <person name="Corum B."/>
            <person name="Cuomo C."/>
            <person name="David R."/>
            <person name="Dawoe T."/>
            <person name="Degray S."/>
            <person name="Dodge S."/>
            <person name="Dooley K."/>
            <person name="Dorje P."/>
            <person name="Dorjee K."/>
            <person name="Dorris L."/>
            <person name="Duffey N."/>
            <person name="Dupes A."/>
            <person name="Elkins T."/>
            <person name="Engels R."/>
            <person name="Erickson J."/>
            <person name="Farina A."/>
            <person name="Faro S."/>
            <person name="Ferreira P."/>
            <person name="Fischer H."/>
            <person name="Fitzgerald M."/>
            <person name="Foley K."/>
            <person name="Gage D."/>
            <person name="Galagan J."/>
            <person name="Gearin G."/>
            <person name="Gnerre S."/>
            <person name="Gnirke A."/>
            <person name="Goyette A."/>
            <person name="Graham J."/>
            <person name="Grandbois E."/>
            <person name="Gyaltsen K."/>
            <person name="Hafez N."/>
            <person name="Hagopian D."/>
            <person name="Hagos B."/>
            <person name="Hall J."/>
            <person name="Hatcher B."/>
            <person name="Heller A."/>
            <person name="Higgins H."/>
            <person name="Honan T."/>
            <person name="Horn A."/>
            <person name="Houde N."/>
            <person name="Hughes L."/>
            <person name="Hulme W."/>
            <person name="Husby E."/>
            <person name="Iliev I."/>
            <person name="Jaffe D."/>
            <person name="Jones C."/>
            <person name="Kamal M."/>
            <person name="Kamat A."/>
            <person name="Kamvysselis M."/>
            <person name="Karlsson E."/>
            <person name="Kells C."/>
            <person name="Kieu A."/>
            <person name="Kisner P."/>
            <person name="Kodira C."/>
            <person name="Kulbokas E."/>
            <person name="Labutti K."/>
            <person name="Lama D."/>
            <person name="Landers T."/>
            <person name="Leger J."/>
            <person name="Levine S."/>
            <person name="Lewis D."/>
            <person name="Lewis T."/>
            <person name="Lindblad-toh K."/>
            <person name="Liu X."/>
            <person name="Lokyitsang T."/>
            <person name="Lokyitsang Y."/>
            <person name="Lucien O."/>
            <person name="Lui A."/>
            <person name="Ma L.J."/>
            <person name="Mabbitt R."/>
            <person name="Macdonald J."/>
            <person name="Maclean C."/>
            <person name="Major J."/>
            <person name="Manning J."/>
            <person name="Marabella R."/>
            <person name="Maru K."/>
            <person name="Matthews C."/>
            <person name="Mauceli E."/>
            <person name="Mccarthy M."/>
            <person name="Mcdonough S."/>
            <person name="Mcghee T."/>
            <person name="Meldrim J."/>
            <person name="Meneus L."/>
            <person name="Mesirov J."/>
            <person name="Mihalev A."/>
            <person name="Mihova T."/>
            <person name="Mikkelsen T."/>
            <person name="Mlenga V."/>
            <person name="Moru K."/>
            <person name="Mozes J."/>
            <person name="Mulrain L."/>
            <person name="Munson G."/>
            <person name="Naylor J."/>
            <person name="Newes C."/>
            <person name="Nguyen C."/>
            <person name="Nguyen N."/>
            <person name="Nguyen T."/>
            <person name="Nicol R."/>
            <person name="Nielsen C."/>
            <person name="Nizzari M."/>
            <person name="Norbu C."/>
            <person name="Norbu N."/>
            <person name="O'donnell P."/>
            <person name="Okoawo O."/>
            <person name="O'leary S."/>
            <person name="Omotosho B."/>
            <person name="O'neill K."/>
            <person name="Osman S."/>
            <person name="Parker S."/>
            <person name="Perrin D."/>
            <person name="Phunkhang P."/>
            <person name="Piqani B."/>
            <person name="Purcell S."/>
            <person name="Rachupka T."/>
            <person name="Ramasamy U."/>
            <person name="Rameau R."/>
            <person name="Ray V."/>
            <person name="Raymond C."/>
            <person name="Retta R."/>
            <person name="Richardson S."/>
            <person name="Rise C."/>
            <person name="Rodriguez J."/>
            <person name="Rogers J."/>
            <person name="Rogov P."/>
            <person name="Rutman M."/>
            <person name="Schupbach R."/>
            <person name="Seaman C."/>
            <person name="Settipalli S."/>
            <person name="Sharpe T."/>
            <person name="Sheridan J."/>
            <person name="Sherpa N."/>
            <person name="Shi J."/>
            <person name="Smirnov S."/>
            <person name="Smith C."/>
            <person name="Sougnez C."/>
            <person name="Spencer B."/>
            <person name="Stalker J."/>
            <person name="Stange-thomann N."/>
            <person name="Stavropoulos S."/>
            <person name="Stetson K."/>
            <person name="Stone C."/>
            <person name="Stone S."/>
            <person name="Stubbs M."/>
            <person name="Talamas J."/>
            <person name="Tchuinga P."/>
            <person name="Tenzing P."/>
            <person name="Tesfaye S."/>
            <person name="Theodore J."/>
            <person name="Thoulutsang Y."/>
            <person name="Topham K."/>
            <person name="Towey S."/>
            <person name="Tsamla T."/>
            <person name="Tsomo N."/>
            <person name="Vallee D."/>
            <person name="Vassiliev H."/>
            <person name="Venkataraman V."/>
            <person name="Vinson J."/>
            <person name="Vo A."/>
            <person name="Wade C."/>
            <person name="Wang S."/>
            <person name="Wangchuk T."/>
            <person name="Wangdi T."/>
            <person name="Whittaker C."/>
            <person name="Wilkinson J."/>
            <person name="Wu Y."/>
            <person name="Wyman D."/>
            <person name="Yadav S."/>
            <person name="Yang S."/>
            <person name="Yang X."/>
            <person name="Yeager S."/>
            <person name="Yee E."/>
            <person name="Young G."/>
            <person name="Zainoun J."/>
            <person name="Zembeck L."/>
            <person name="Zimmer A."/>
            <person name="Zody M."/>
            <person name="Lander E."/>
        </authorList>
    </citation>
    <scope>NUCLEOTIDE SEQUENCE [LARGE SCALE GENOMIC DNA]</scope>
</reference>
<dbReference type="Proteomes" id="UP000007875">
    <property type="component" value="Unassembled WGS sequence"/>
</dbReference>
<sequence>MASRCKVTPNANDVNHNSVFEPIETNKPSSVLQSMNSFMRDSVSYVTSSCASMASSLASYGDDSVFHSTSYEDDVTLTIGICRDYICYRVKRDGFGSRVTVKLYAPAVDQTMSSNILNLGSSFERMFPKSFRQVSRQIGCLFNSEDAIRRLYFRLAVHILGVLEENYTWGRILALLALAGAMAVDCISQGHPGLVEPMIAISSDFIRKNSLDWIIKKGGWHALVDHFSPESAQPCWSGLCLLKSHTALPVALFIFSLLLLALVIHLFSVD</sequence>
<dbReference type="GO" id="GO:0008630">
    <property type="term" value="P:intrinsic apoptotic signaling pathway in response to DNA damage"/>
    <property type="evidence" value="ECO:0007669"/>
    <property type="project" value="TreeGrafter"/>
</dbReference>
<dbReference type="PROSITE" id="PS50062">
    <property type="entry name" value="BCL2_FAMILY"/>
    <property type="match status" value="1"/>
</dbReference>
<dbReference type="STRING" id="51511.ENSCSAVP00000012272"/>
<feature type="domain" description="Bcl-2 Bcl-2 homology region 1-3" evidence="8">
    <location>
        <begin position="116"/>
        <end position="220"/>
    </location>
</feature>
<evidence type="ECO:0000256" key="3">
    <source>
        <dbReference type="ARBA" id="ARBA00022692"/>
    </source>
</evidence>
<evidence type="ECO:0000256" key="4">
    <source>
        <dbReference type="ARBA" id="ARBA00022703"/>
    </source>
</evidence>